<name>A0A5P8WJM7_9NOSO</name>
<evidence type="ECO:0000259" key="1">
    <source>
        <dbReference type="Pfam" id="PF07878"/>
    </source>
</evidence>
<dbReference type="Pfam" id="PF07878">
    <property type="entry name" value="RHH_5"/>
    <property type="match status" value="1"/>
</dbReference>
<organism evidence="2 3">
    <name type="scientific">Nostoc sphaeroides CCNUC1</name>
    <dbReference type="NCBI Taxonomy" id="2653204"/>
    <lineage>
        <taxon>Bacteria</taxon>
        <taxon>Bacillati</taxon>
        <taxon>Cyanobacteriota</taxon>
        <taxon>Cyanophyceae</taxon>
        <taxon>Nostocales</taxon>
        <taxon>Nostocaceae</taxon>
        <taxon>Nostoc</taxon>
    </lineage>
</organism>
<dbReference type="AlphaFoldDB" id="A0A5P8WJM7"/>
<dbReference type="Proteomes" id="UP000326678">
    <property type="component" value="Chromosome pGXM03"/>
</dbReference>
<dbReference type="RefSeq" id="WP_152592907.1">
    <property type="nucleotide sequence ID" value="NZ_CP045230.1"/>
</dbReference>
<gene>
    <name evidence="2" type="ORF">GXM_10044</name>
</gene>
<feature type="domain" description="CopG-like ribbon-helix-helix" evidence="1">
    <location>
        <begin position="7"/>
        <end position="46"/>
    </location>
</feature>
<proteinExistence type="predicted"/>
<reference evidence="2 3" key="1">
    <citation type="submission" date="2019-10" db="EMBL/GenBank/DDBJ databases">
        <title>Genomic and transcriptomic insights into the perfect genentic adaptation of a filamentous nitrogen-fixing cyanobacterium to rice fields.</title>
        <authorList>
            <person name="Chen Z."/>
        </authorList>
    </citation>
    <scope>NUCLEOTIDE SEQUENCE [LARGE SCALE GENOMIC DNA]</scope>
    <source>
        <strain evidence="2">CCNUC1</strain>
    </source>
</reference>
<sequence>MPAGKRPRVMFVTSDHVKQALERWAEDEDKTVSSLLDELIKEVLVQKGYLEPPKKLLSQSHHKN</sequence>
<dbReference type="InterPro" id="IPR012869">
    <property type="entry name" value="RHH_5"/>
</dbReference>
<dbReference type="EMBL" id="CP045230">
    <property type="protein sequence ID" value="QFS52780.1"/>
    <property type="molecule type" value="Genomic_DNA"/>
</dbReference>
<evidence type="ECO:0000313" key="2">
    <source>
        <dbReference type="EMBL" id="QFS52780.1"/>
    </source>
</evidence>
<dbReference type="KEGG" id="nsh:GXM_10044"/>
<accession>A0A5P8WJM7</accession>
<evidence type="ECO:0000313" key="3">
    <source>
        <dbReference type="Proteomes" id="UP000326678"/>
    </source>
</evidence>
<keyword evidence="3" id="KW-1185">Reference proteome</keyword>
<protein>
    <recommendedName>
        <fullName evidence="1">CopG-like ribbon-helix-helix domain-containing protein</fullName>
    </recommendedName>
</protein>